<evidence type="ECO:0000256" key="7">
    <source>
        <dbReference type="SAM" id="MobiDB-lite"/>
    </source>
</evidence>
<dbReference type="InterPro" id="IPR051907">
    <property type="entry name" value="DoxX-like_oxidoreductase"/>
</dbReference>
<keyword evidence="6 8" id="KW-0472">Membrane</keyword>
<evidence type="ECO:0000256" key="8">
    <source>
        <dbReference type="SAM" id="Phobius"/>
    </source>
</evidence>
<comment type="subcellular location">
    <subcellularLocation>
        <location evidence="1">Cell membrane</location>
        <topology evidence="1">Multi-pass membrane protein</topology>
    </subcellularLocation>
</comment>
<dbReference type="Proteomes" id="UP000727056">
    <property type="component" value="Unassembled WGS sequence"/>
</dbReference>
<evidence type="ECO:0000256" key="1">
    <source>
        <dbReference type="ARBA" id="ARBA00004651"/>
    </source>
</evidence>
<gene>
    <name evidence="9" type="ORF">HCN52_23825</name>
</gene>
<feature type="transmembrane region" description="Helical" evidence="8">
    <location>
        <begin position="117"/>
        <end position="145"/>
    </location>
</feature>
<keyword evidence="5 8" id="KW-1133">Transmembrane helix</keyword>
<comment type="similarity">
    <text evidence="2">Belongs to the DoxX family.</text>
</comment>
<dbReference type="EMBL" id="JAAVJC010000451">
    <property type="protein sequence ID" value="NJQ17876.1"/>
    <property type="molecule type" value="Genomic_DNA"/>
</dbReference>
<evidence type="ECO:0000313" key="10">
    <source>
        <dbReference type="Proteomes" id="UP000727056"/>
    </source>
</evidence>
<feature type="region of interest" description="Disordered" evidence="7">
    <location>
        <begin position="1"/>
        <end position="50"/>
    </location>
</feature>
<comment type="caution">
    <text evidence="9">The sequence shown here is derived from an EMBL/GenBank/DDBJ whole genome shotgun (WGS) entry which is preliminary data.</text>
</comment>
<evidence type="ECO:0000256" key="4">
    <source>
        <dbReference type="ARBA" id="ARBA00022692"/>
    </source>
</evidence>
<dbReference type="PANTHER" id="PTHR33452">
    <property type="entry name" value="OXIDOREDUCTASE CATD-RELATED"/>
    <property type="match status" value="1"/>
</dbReference>
<keyword evidence="4 8" id="KW-0812">Transmembrane</keyword>
<dbReference type="InterPro" id="IPR032808">
    <property type="entry name" value="DoxX"/>
</dbReference>
<evidence type="ECO:0000256" key="6">
    <source>
        <dbReference type="ARBA" id="ARBA00023136"/>
    </source>
</evidence>
<proteinExistence type="inferred from homology"/>
<evidence type="ECO:0000256" key="5">
    <source>
        <dbReference type="ARBA" id="ARBA00022989"/>
    </source>
</evidence>
<keyword evidence="3" id="KW-1003">Cell membrane</keyword>
<name>A0ABX1CHM5_9ACTN</name>
<sequence>MRTTSVSPHPTRTPGGGRPSRAPPPPAPTGRRSVTTTTTRSDADLRDGGPLGGAPSGLDLGLLLLRVGVGLTMAAHGAQKLFGSFDGGGLDGTGDFFTFLGYPAGETMALVAGLAEFLGGLGLVLGLLTPLASAAIVGTLINAIFSAHADDAWLGGYELPLVLAVAAAALALTGPGRYAVDRLLPVSVLREPRLVQGLAALGLAVVSAIVVLLIRN</sequence>
<dbReference type="PANTHER" id="PTHR33452:SF1">
    <property type="entry name" value="INNER MEMBRANE PROTEIN YPHA-RELATED"/>
    <property type="match status" value="1"/>
</dbReference>
<reference evidence="9 10" key="1">
    <citation type="submission" date="2020-03" db="EMBL/GenBank/DDBJ databases">
        <title>Draft genome of Streptomyces sp. ventii, isolated from the Axial Seamount in the Pacific Ocean, and resequencing of the two type strains Streptomyces lonarensis strain NCL 716 and Streptomyces bohaiensis strain 11A07.</title>
        <authorList>
            <person name="Loughran R.M."/>
            <person name="Pfannmuller K.M."/>
            <person name="Wasson B.J."/>
            <person name="Deadmond M.C."/>
            <person name="Paddock B.E."/>
            <person name="Koyack M.J."/>
            <person name="Gallegos D.A."/>
            <person name="Mitchell E.A."/>
            <person name="Ushijima B."/>
            <person name="Saw J.H."/>
            <person name="Mcphail K.L."/>
            <person name="Videau P."/>
        </authorList>
    </citation>
    <scope>NUCLEOTIDE SEQUENCE [LARGE SCALE GENOMIC DNA]</scope>
    <source>
        <strain evidence="9 10">11A07</strain>
    </source>
</reference>
<keyword evidence="10" id="KW-1185">Reference proteome</keyword>
<feature type="transmembrane region" description="Helical" evidence="8">
    <location>
        <begin position="157"/>
        <end position="174"/>
    </location>
</feature>
<evidence type="ECO:0000256" key="3">
    <source>
        <dbReference type="ARBA" id="ARBA00022475"/>
    </source>
</evidence>
<evidence type="ECO:0000313" key="9">
    <source>
        <dbReference type="EMBL" id="NJQ17876.1"/>
    </source>
</evidence>
<accession>A0ABX1CHM5</accession>
<feature type="compositionally biased region" description="Low complexity" evidence="7">
    <location>
        <begin position="29"/>
        <end position="39"/>
    </location>
</feature>
<evidence type="ECO:0000256" key="2">
    <source>
        <dbReference type="ARBA" id="ARBA00006679"/>
    </source>
</evidence>
<feature type="transmembrane region" description="Helical" evidence="8">
    <location>
        <begin position="194"/>
        <end position="214"/>
    </location>
</feature>
<protein>
    <submittedName>
        <fullName evidence="9">DoxX family protein</fullName>
    </submittedName>
</protein>
<dbReference type="Pfam" id="PF07681">
    <property type="entry name" value="DoxX"/>
    <property type="match status" value="1"/>
</dbReference>
<organism evidence="9 10">
    <name type="scientific">Streptomyces bohaiensis</name>
    <dbReference type="NCBI Taxonomy" id="1431344"/>
    <lineage>
        <taxon>Bacteria</taxon>
        <taxon>Bacillati</taxon>
        <taxon>Actinomycetota</taxon>
        <taxon>Actinomycetes</taxon>
        <taxon>Kitasatosporales</taxon>
        <taxon>Streptomycetaceae</taxon>
        <taxon>Streptomyces</taxon>
    </lineage>
</organism>